<dbReference type="Proteomes" id="UP001153334">
    <property type="component" value="Unassembled WGS sequence"/>
</dbReference>
<evidence type="ECO:0000313" key="1">
    <source>
        <dbReference type="EMBL" id="KAJ8120504.1"/>
    </source>
</evidence>
<keyword evidence="2" id="KW-1185">Reference proteome</keyword>
<name>A0ACC2IZH1_9PEZI</name>
<comment type="caution">
    <text evidence="1">The sequence shown here is derived from an EMBL/GenBank/DDBJ whole genome shotgun (WGS) entry which is preliminary data.</text>
</comment>
<organism evidence="1 2">
    <name type="scientific">Nemania bipapillata</name>
    <dbReference type="NCBI Taxonomy" id="110536"/>
    <lineage>
        <taxon>Eukaryota</taxon>
        <taxon>Fungi</taxon>
        <taxon>Dikarya</taxon>
        <taxon>Ascomycota</taxon>
        <taxon>Pezizomycotina</taxon>
        <taxon>Sordariomycetes</taxon>
        <taxon>Xylariomycetidae</taxon>
        <taxon>Xylariales</taxon>
        <taxon>Xylariaceae</taxon>
        <taxon>Nemania</taxon>
    </lineage>
</organism>
<protein>
    <submittedName>
        <fullName evidence="1">Uncharacterized protein</fullName>
    </submittedName>
</protein>
<dbReference type="EMBL" id="JAPESX010000608">
    <property type="protein sequence ID" value="KAJ8120504.1"/>
    <property type="molecule type" value="Genomic_DNA"/>
</dbReference>
<proteinExistence type="predicted"/>
<accession>A0ACC2IZH1</accession>
<evidence type="ECO:0000313" key="2">
    <source>
        <dbReference type="Proteomes" id="UP001153334"/>
    </source>
</evidence>
<reference evidence="1" key="1">
    <citation type="submission" date="2022-11" db="EMBL/GenBank/DDBJ databases">
        <title>Genome Sequence of Nemania bipapillata.</title>
        <authorList>
            <person name="Buettner E."/>
        </authorList>
    </citation>
    <scope>NUCLEOTIDE SEQUENCE</scope>
    <source>
        <strain evidence="1">CP14</strain>
    </source>
</reference>
<sequence>MKWVTAILSLGFIASNVHAAPTDGLDLFKLKVSSSEKAINGRYLAMNASTLGIYELDDTSAIRVYQTGSEKKGCTELHTYPVGIVDHALGLVGSNGLMTLMDMVNPEGIKPGDGVVAEWDAFRVSNSRLTNDGQGTWVAFPTAMRSWSVKWADDILLGNGAGWICHGKLREAQGDGWTYQFRAMMLFPSGFISFGLVDEG</sequence>
<gene>
    <name evidence="1" type="ORF">ONZ43_g2802</name>
</gene>